<dbReference type="EMBL" id="BNJK01000002">
    <property type="protein sequence ID" value="GHP00293.1"/>
    <property type="molecule type" value="Genomic_DNA"/>
</dbReference>
<evidence type="ECO:0000313" key="2">
    <source>
        <dbReference type="Proteomes" id="UP000597444"/>
    </source>
</evidence>
<evidence type="ECO:0000313" key="1">
    <source>
        <dbReference type="EMBL" id="GHP00293.1"/>
    </source>
</evidence>
<keyword evidence="2" id="KW-1185">Reference proteome</keyword>
<gene>
    <name evidence="1" type="ORF">KSF_103400</name>
</gene>
<comment type="caution">
    <text evidence="1">The sequence shown here is derived from an EMBL/GenBank/DDBJ whole genome shotgun (WGS) entry which is preliminary data.</text>
</comment>
<protein>
    <submittedName>
        <fullName evidence="1">Uncharacterized protein</fullName>
    </submittedName>
</protein>
<reference evidence="1" key="1">
    <citation type="submission" date="2020-10" db="EMBL/GenBank/DDBJ databases">
        <title>Taxonomic study of unclassified bacteria belonging to the class Ktedonobacteria.</title>
        <authorList>
            <person name="Yabe S."/>
            <person name="Wang C.M."/>
            <person name="Zheng Y."/>
            <person name="Sakai Y."/>
            <person name="Cavaletti L."/>
            <person name="Monciardini P."/>
            <person name="Donadio S."/>
        </authorList>
    </citation>
    <scope>NUCLEOTIDE SEQUENCE</scope>
    <source>
        <strain evidence="1">ID150040</strain>
    </source>
</reference>
<proteinExistence type="predicted"/>
<accession>A0A8J3NAE4</accession>
<organism evidence="1 2">
    <name type="scientific">Reticulibacter mediterranei</name>
    <dbReference type="NCBI Taxonomy" id="2778369"/>
    <lineage>
        <taxon>Bacteria</taxon>
        <taxon>Bacillati</taxon>
        <taxon>Chloroflexota</taxon>
        <taxon>Ktedonobacteria</taxon>
        <taxon>Ktedonobacterales</taxon>
        <taxon>Reticulibacteraceae</taxon>
        <taxon>Reticulibacter</taxon>
    </lineage>
</organism>
<sequence>MYVLGATSGMEESKQASCPHWARTERVMGSESGEEWEHDQRARALLVKRSIPGPIEESITKNV</sequence>
<name>A0A8J3NAE4_9CHLR</name>
<dbReference type="AlphaFoldDB" id="A0A8J3NAE4"/>
<dbReference type="Proteomes" id="UP000597444">
    <property type="component" value="Unassembled WGS sequence"/>
</dbReference>